<feature type="region of interest" description="Disordered" evidence="3">
    <location>
        <begin position="904"/>
        <end position="936"/>
    </location>
</feature>
<feature type="compositionally biased region" description="Polar residues" evidence="3">
    <location>
        <begin position="786"/>
        <end position="807"/>
    </location>
</feature>
<feature type="compositionally biased region" description="Polar residues" evidence="3">
    <location>
        <begin position="1111"/>
        <end position="1132"/>
    </location>
</feature>
<feature type="compositionally biased region" description="Low complexity" evidence="3">
    <location>
        <begin position="1279"/>
        <end position="1290"/>
    </location>
</feature>
<feature type="region of interest" description="Disordered" evidence="3">
    <location>
        <begin position="609"/>
        <end position="632"/>
    </location>
</feature>
<dbReference type="Gene3D" id="3.90.190.10">
    <property type="entry name" value="Protein tyrosine phosphatase superfamily"/>
    <property type="match status" value="1"/>
</dbReference>
<keyword evidence="1 2" id="KW-0727">SH2 domain</keyword>
<evidence type="ECO:0000256" key="1">
    <source>
        <dbReference type="ARBA" id="ARBA00022999"/>
    </source>
</evidence>
<evidence type="ECO:0000313" key="5">
    <source>
        <dbReference type="EMBL" id="KAL5109739.1"/>
    </source>
</evidence>
<evidence type="ECO:0000313" key="6">
    <source>
        <dbReference type="Proteomes" id="UP001651158"/>
    </source>
</evidence>
<feature type="region of interest" description="Disordered" evidence="3">
    <location>
        <begin position="786"/>
        <end position="869"/>
    </location>
</feature>
<protein>
    <submittedName>
        <fullName evidence="5">Tensin-3</fullName>
    </submittedName>
</protein>
<dbReference type="SMART" id="SM00252">
    <property type="entry name" value="SH2"/>
    <property type="match status" value="1"/>
</dbReference>
<feature type="domain" description="SH2" evidence="4">
    <location>
        <begin position="1355"/>
        <end position="1475"/>
    </location>
</feature>
<feature type="region of interest" description="Disordered" evidence="3">
    <location>
        <begin position="1059"/>
        <end position="1136"/>
    </location>
</feature>
<dbReference type="PANTHER" id="PTHR45734">
    <property type="entry name" value="TENSIN"/>
    <property type="match status" value="1"/>
</dbReference>
<feature type="region of interest" description="Disordered" evidence="3">
    <location>
        <begin position="649"/>
        <end position="689"/>
    </location>
</feature>
<dbReference type="PANTHER" id="PTHR45734:SF10">
    <property type="entry name" value="BLISTERY, ISOFORM A"/>
    <property type="match status" value="1"/>
</dbReference>
<dbReference type="SUPFAM" id="SSF50729">
    <property type="entry name" value="PH domain-like"/>
    <property type="match status" value="1"/>
</dbReference>
<feature type="region of interest" description="Disordered" evidence="3">
    <location>
        <begin position="1166"/>
        <end position="1187"/>
    </location>
</feature>
<feature type="compositionally biased region" description="Pro residues" evidence="3">
    <location>
        <begin position="653"/>
        <end position="663"/>
    </location>
</feature>
<dbReference type="InterPro" id="IPR051484">
    <property type="entry name" value="Tensin_PTEN_phosphatase"/>
</dbReference>
<feature type="region of interest" description="Disordered" evidence="3">
    <location>
        <begin position="1279"/>
        <end position="1338"/>
    </location>
</feature>
<accession>A0ABR4QIU4</accession>
<feature type="compositionally biased region" description="Polar residues" evidence="3">
    <location>
        <begin position="1169"/>
        <end position="1182"/>
    </location>
</feature>
<evidence type="ECO:0000256" key="3">
    <source>
        <dbReference type="SAM" id="MobiDB-lite"/>
    </source>
</evidence>
<dbReference type="InterPro" id="IPR029021">
    <property type="entry name" value="Prot-tyrosine_phosphatase-like"/>
</dbReference>
<dbReference type="Pfam" id="PF00017">
    <property type="entry name" value="SH2"/>
    <property type="match status" value="1"/>
</dbReference>
<gene>
    <name evidence="5" type="ORF">TcWFU_000828</name>
</gene>
<dbReference type="InterPro" id="IPR014020">
    <property type="entry name" value="Tensin_C2-dom"/>
</dbReference>
<feature type="region of interest" description="Disordered" evidence="3">
    <location>
        <begin position="1224"/>
        <end position="1267"/>
    </location>
</feature>
<feature type="compositionally biased region" description="Polar residues" evidence="3">
    <location>
        <begin position="1323"/>
        <end position="1338"/>
    </location>
</feature>
<sequence>MENTIDLSTSGSFLHSDITIESPEFLRKLPSLQLSCRSSNSSPKSSGSTADIEAASFCSMENGSFRHGSDSDTVIHCSNGNFQSAQSNLHSVQYTSSGVSSDTAVNWELDRTSKGSRLDQVLDRIFVQVSPEGDIKINHLACLAHIQKVIRETVQGAQILVFNCQEPDPNVTQMFNQTIDCCFDLNSTPDLQSFIRFCEMCYDWLAGSGSNTVLFHAESPTATKRLLLLLFAYACFCDSVERQNIRTSKRLKAYLSTYPNGKTSVPVVYLRYSAYMKIFTPFRRQSISRATMSVYSIVVHNCPLFTNHSASIFFKFYSYSPLQHVYTTDVHKLSGRMSERVVLLLTEEPISLRGNVVILCYRLKPEKLERRRILKLTFHSCEGYKEMLTFNYDAFDEISEAVPATFKMDLYLTPKMNDKSESATRNNLFLENTKEIRHWNNQHLPLFDSIDPLNIIQSRDIPLEAVRLSDSLEDIDHAPNRSSLLIDTRVLEEVSRELVRKRSQTFNDFFMNTYGRQENKQWSFPMRFKRPAPKPPLSPNLRSQKVSKASAEDLSSIYEMSSRGSIDSESGLHSDASDVSERNLKRITKIGFAKVKKKIKGVIDLKSYKSPKSKKSSNDDEIMPPPVTSVVPRARTEGTAPKSVIFLNATPKKVPPPRPPPPKLQEKMDTDEMGKERQRKTPAGVRSVPTQYFGPLEKYQRLAGKDFASVRSYRLQLHQSVSERSTPTIIEEQEAEDFEEAEYRQLQKEGYNFSQHLVDNSGTMSTTATTQDLDQLLEELRRTSLDYSSTTTRSPASHPNGTHSSRLYSGYQRPTFAEPGGGSAAGSYQRSQAYSTERGMGEKRGTTTGEGGGFVRHATPAPQLSSSQRQRYQTTFRTTLQHKPPVSPKWFNQINVTIDPEFGTASPSMAPDNRGYLTPSLSRTQRTPVTAPMDESSEMMSYRELQLLEELSSARQELAMLKRASSVIEEPLHKLPPPSTLPTQRRAFQQHHENVEMFSNRHQAHYQSHHDIQQGSSLYRPHGRYESMNSGFAFGAPKRAMSSANVTASQSWNYRNGMVSGPQSPAPGYSSIRSIGGSLRGGGMLSSSQGYSARRERLRQEAEQAEALRQSTQRINHVSAASSNDLRSTSLHQQRRQHYHSMSTIQPERTEFEEIETVTLQPIGRGVQDLSSNMGSTATLNRSTRRPVASSMLEGLNRTDNYAGARQQRANMTSFGRQTSAMDIPQTMSARPQRAASNSFLSSLRRQSDGTVSETSSFQQQMTATKSTNLGGQQFRQQHLQSLQTNQQSSKYAPTMQHQSQSQQQPVLFQNQQQQHQQRTRTDSGWASQQNSTSSTLTASGPVDLALVEATSPVWYRLKISRQEAISILKNQPPGSFLVRDSTTFKDAYGLAVKSTKPPSKTGQKSGFAKFMKNILNDINNDLVRHYLIETVTTPNRGVRIKGFSAEQVFPSLLALIQYHTQYPVALPCCLVLPPIPPSQAGPVITASNSTLVRNGTGSGSGTGNGDSDSVTLVQNNGVRSVDQNSVNFNGNVAATDTLEAPPPARSITSPLSPTAGMFHSELLSPPPSISCRCLHLGAVEVDTNQGQASLMQAVDTLVPSSVLQAATCDQMGVESPVQYTECQLQAAHNEGILLTDLSRKLFFQRHFPANSFIYAGVDPRDKAFIHPNHSALGLDKPKLFGFITKKLSGEYMVQVFSEFDANCSAAAVTAQINSLLLNK</sequence>
<dbReference type="Gene3D" id="2.30.29.30">
    <property type="entry name" value="Pleckstrin-homology domain (PH domain)/Phosphotyrosine-binding domain (PTB)"/>
    <property type="match status" value="1"/>
</dbReference>
<dbReference type="Proteomes" id="UP001651158">
    <property type="component" value="Unassembled WGS sequence"/>
</dbReference>
<dbReference type="SMART" id="SM01326">
    <property type="entry name" value="PTEN_C2"/>
    <property type="match status" value="1"/>
</dbReference>
<keyword evidence="6" id="KW-1185">Reference proteome</keyword>
<evidence type="ECO:0000259" key="4">
    <source>
        <dbReference type="PROSITE" id="PS50001"/>
    </source>
</evidence>
<feature type="compositionally biased region" description="Basic and acidic residues" evidence="3">
    <location>
        <begin position="664"/>
        <end position="676"/>
    </location>
</feature>
<feature type="compositionally biased region" description="Low complexity" evidence="3">
    <location>
        <begin position="1297"/>
        <end position="1317"/>
    </location>
</feature>
<comment type="caution">
    <text evidence="5">The sequence shown here is derived from an EMBL/GenBank/DDBJ whole genome shotgun (WGS) entry which is preliminary data.</text>
</comment>
<dbReference type="EMBL" id="JAKROA010000002">
    <property type="protein sequence ID" value="KAL5109739.1"/>
    <property type="molecule type" value="Genomic_DNA"/>
</dbReference>
<proteinExistence type="predicted"/>
<dbReference type="Gene3D" id="2.60.40.1110">
    <property type="match status" value="1"/>
</dbReference>
<feature type="compositionally biased region" description="Polar residues" evidence="3">
    <location>
        <begin position="826"/>
        <end position="835"/>
    </location>
</feature>
<feature type="compositionally biased region" description="Basic and acidic residues" evidence="3">
    <location>
        <begin position="1093"/>
        <end position="1102"/>
    </location>
</feature>
<feature type="compositionally biased region" description="Polar residues" evidence="3">
    <location>
        <begin position="919"/>
        <end position="928"/>
    </location>
</feature>
<feature type="region of interest" description="Disordered" evidence="3">
    <location>
        <begin position="526"/>
        <end position="548"/>
    </location>
</feature>
<organism evidence="5 6">
    <name type="scientific">Taenia crassiceps</name>
    <dbReference type="NCBI Taxonomy" id="6207"/>
    <lineage>
        <taxon>Eukaryota</taxon>
        <taxon>Metazoa</taxon>
        <taxon>Spiralia</taxon>
        <taxon>Lophotrochozoa</taxon>
        <taxon>Platyhelminthes</taxon>
        <taxon>Cestoda</taxon>
        <taxon>Eucestoda</taxon>
        <taxon>Cyclophyllidea</taxon>
        <taxon>Taeniidae</taxon>
        <taxon>Taenia</taxon>
    </lineage>
</organism>
<dbReference type="InterPro" id="IPR011993">
    <property type="entry name" value="PH-like_dom_sf"/>
</dbReference>
<dbReference type="PROSITE" id="PS50001">
    <property type="entry name" value="SH2"/>
    <property type="match status" value="1"/>
</dbReference>
<dbReference type="Gene3D" id="3.30.505.10">
    <property type="entry name" value="SH2 domain"/>
    <property type="match status" value="1"/>
</dbReference>
<name>A0ABR4QIU4_9CEST</name>
<dbReference type="SUPFAM" id="SSF55550">
    <property type="entry name" value="SH2 domain"/>
    <property type="match status" value="1"/>
</dbReference>
<feature type="compositionally biased region" description="Low complexity" evidence="3">
    <location>
        <begin position="1068"/>
        <end position="1077"/>
    </location>
</feature>
<dbReference type="InterPro" id="IPR036860">
    <property type="entry name" value="SH2_dom_sf"/>
</dbReference>
<dbReference type="PRINTS" id="PR00401">
    <property type="entry name" value="SH2DOMAIN"/>
</dbReference>
<evidence type="ECO:0000256" key="2">
    <source>
        <dbReference type="PROSITE-ProRule" id="PRU00191"/>
    </source>
</evidence>
<reference evidence="5 6" key="1">
    <citation type="journal article" date="2022" name="Front. Cell. Infect. Microbiol.">
        <title>The Genomes of Two Strains of Taenia crassiceps the Animal Model for the Study of Human Cysticercosis.</title>
        <authorList>
            <person name="Bobes R.J."/>
            <person name="Estrada K."/>
            <person name="Rios-Valencia D.G."/>
            <person name="Calderon-Gallegos A."/>
            <person name="de la Torre P."/>
            <person name="Carrero J.C."/>
            <person name="Sanchez-Flores A."/>
            <person name="Laclette J.P."/>
        </authorList>
    </citation>
    <scope>NUCLEOTIDE SEQUENCE [LARGE SCALE GENOMIC DNA]</scope>
    <source>
        <strain evidence="5">WFUcys</strain>
    </source>
</reference>
<dbReference type="InterPro" id="IPR000980">
    <property type="entry name" value="SH2"/>
</dbReference>